<dbReference type="GO" id="GO:0004252">
    <property type="term" value="F:serine-type endopeptidase activity"/>
    <property type="evidence" value="ECO:0007669"/>
    <property type="project" value="UniProtKB-UniRule"/>
</dbReference>
<dbReference type="InterPro" id="IPR000209">
    <property type="entry name" value="Peptidase_S8/S53_dom"/>
</dbReference>
<evidence type="ECO:0000256" key="8">
    <source>
        <dbReference type="SAM" id="Phobius"/>
    </source>
</evidence>
<dbReference type="PROSITE" id="PS00138">
    <property type="entry name" value="SUBTILASE_SER"/>
    <property type="match status" value="1"/>
</dbReference>
<evidence type="ECO:0000313" key="11">
    <source>
        <dbReference type="EMBL" id="APT93787.1"/>
    </source>
</evidence>
<feature type="active site" description="Charge relay system" evidence="5">
    <location>
        <position position="102"/>
    </location>
</feature>
<evidence type="ECO:0000259" key="10">
    <source>
        <dbReference type="Pfam" id="PF00082"/>
    </source>
</evidence>
<keyword evidence="12" id="KW-1185">Reference proteome</keyword>
<dbReference type="InterPro" id="IPR023828">
    <property type="entry name" value="Peptidase_S8_Ser-AS"/>
</dbReference>
<feature type="domain" description="Peptidase S8/S53" evidence="10">
    <location>
        <begin position="60"/>
        <end position="339"/>
    </location>
</feature>
<keyword evidence="8" id="KW-0812">Transmembrane</keyword>
<feature type="active site" description="Charge relay system" evidence="5">
    <location>
        <position position="306"/>
    </location>
</feature>
<evidence type="ECO:0000256" key="1">
    <source>
        <dbReference type="ARBA" id="ARBA00011073"/>
    </source>
</evidence>
<dbReference type="PANTHER" id="PTHR43806:SF11">
    <property type="entry name" value="CEREVISIN-RELATED"/>
    <property type="match status" value="1"/>
</dbReference>
<evidence type="ECO:0000256" key="9">
    <source>
        <dbReference type="SAM" id="SignalP"/>
    </source>
</evidence>
<dbReference type="InterPro" id="IPR022398">
    <property type="entry name" value="Peptidase_S8_His-AS"/>
</dbReference>
<feature type="compositionally biased region" description="Low complexity" evidence="7">
    <location>
        <begin position="149"/>
        <end position="164"/>
    </location>
</feature>
<dbReference type="PANTHER" id="PTHR43806">
    <property type="entry name" value="PEPTIDASE S8"/>
    <property type="match status" value="1"/>
</dbReference>
<dbReference type="EMBL" id="CP009249">
    <property type="protein sequence ID" value="APT93787.1"/>
    <property type="molecule type" value="Genomic_DNA"/>
</dbReference>
<reference evidence="11 12" key="1">
    <citation type="submission" date="2014-08" db="EMBL/GenBank/DDBJ databases">
        <title>Complete genome sequence of Corynebacterium phocae M408/89/1(T)(=DSM 44612(T)), isolated from the common seal (Phoca vitulina).</title>
        <authorList>
            <person name="Ruckert C."/>
            <person name="Albersmeier A."/>
            <person name="Winkler A."/>
            <person name="Kalinowski J."/>
        </authorList>
    </citation>
    <scope>NUCLEOTIDE SEQUENCE [LARGE SCALE GENOMIC DNA]</scope>
    <source>
        <strain evidence="11 12">M408/89/1</strain>
    </source>
</reference>
<dbReference type="InterPro" id="IPR050131">
    <property type="entry name" value="Peptidase_S8_subtilisin-like"/>
</dbReference>
<dbReference type="PROSITE" id="PS51892">
    <property type="entry name" value="SUBTILASE"/>
    <property type="match status" value="1"/>
</dbReference>
<dbReference type="Pfam" id="PF00082">
    <property type="entry name" value="Peptidase_S8"/>
    <property type="match status" value="1"/>
</dbReference>
<evidence type="ECO:0000256" key="4">
    <source>
        <dbReference type="ARBA" id="ARBA00022825"/>
    </source>
</evidence>
<feature type="transmembrane region" description="Helical" evidence="8">
    <location>
        <begin position="385"/>
        <end position="405"/>
    </location>
</feature>
<feature type="active site" description="Charge relay system" evidence="5">
    <location>
        <position position="69"/>
    </location>
</feature>
<organism evidence="11 12">
    <name type="scientific">Corynebacterium phocae</name>
    <dbReference type="NCBI Taxonomy" id="161895"/>
    <lineage>
        <taxon>Bacteria</taxon>
        <taxon>Bacillati</taxon>
        <taxon>Actinomycetota</taxon>
        <taxon>Actinomycetes</taxon>
        <taxon>Mycobacteriales</taxon>
        <taxon>Corynebacteriaceae</taxon>
        <taxon>Corynebacterium</taxon>
    </lineage>
</organism>
<keyword evidence="8" id="KW-0472">Membrane</keyword>
<dbReference type="Proteomes" id="UP000185491">
    <property type="component" value="Chromosome"/>
</dbReference>
<evidence type="ECO:0000256" key="7">
    <source>
        <dbReference type="SAM" id="MobiDB-lite"/>
    </source>
</evidence>
<dbReference type="STRING" id="161895.CPHO_10265"/>
<dbReference type="PRINTS" id="PR00723">
    <property type="entry name" value="SUBTILISIN"/>
</dbReference>
<evidence type="ECO:0000256" key="6">
    <source>
        <dbReference type="RuleBase" id="RU003355"/>
    </source>
</evidence>
<dbReference type="KEGG" id="cpho:CPHO_10265"/>
<dbReference type="PROSITE" id="PS00136">
    <property type="entry name" value="SUBTILASE_ASP"/>
    <property type="match status" value="1"/>
</dbReference>
<dbReference type="Gene3D" id="3.40.50.200">
    <property type="entry name" value="Peptidase S8/S53 domain"/>
    <property type="match status" value="1"/>
</dbReference>
<feature type="signal peptide" evidence="9">
    <location>
        <begin position="1"/>
        <end position="25"/>
    </location>
</feature>
<dbReference type="InterPro" id="IPR023827">
    <property type="entry name" value="Peptidase_S8_Asp-AS"/>
</dbReference>
<accession>A0A1L7D6U5</accession>
<evidence type="ECO:0000313" key="12">
    <source>
        <dbReference type="Proteomes" id="UP000185491"/>
    </source>
</evidence>
<proteinExistence type="inferred from homology"/>
<keyword evidence="2 5" id="KW-0645">Protease</keyword>
<feature type="region of interest" description="Disordered" evidence="7">
    <location>
        <begin position="134"/>
        <end position="171"/>
    </location>
</feature>
<dbReference type="SUPFAM" id="SSF52743">
    <property type="entry name" value="Subtilisin-like"/>
    <property type="match status" value="1"/>
</dbReference>
<evidence type="ECO:0000256" key="5">
    <source>
        <dbReference type="PROSITE-ProRule" id="PRU01240"/>
    </source>
</evidence>
<dbReference type="AlphaFoldDB" id="A0A1L7D6U5"/>
<feature type="chain" id="PRO_5012228112" description="Peptidase S8/S53 domain-containing protein" evidence="9">
    <location>
        <begin position="26"/>
        <end position="413"/>
    </location>
</feature>
<dbReference type="InterPro" id="IPR015500">
    <property type="entry name" value="Peptidase_S8_subtilisin-rel"/>
</dbReference>
<dbReference type="InterPro" id="IPR036852">
    <property type="entry name" value="Peptidase_S8/S53_dom_sf"/>
</dbReference>
<comment type="similarity">
    <text evidence="1 5 6">Belongs to the peptidase S8 family.</text>
</comment>
<name>A0A1L7D6U5_9CORY</name>
<keyword evidence="3 5" id="KW-0378">Hydrolase</keyword>
<keyword evidence="8" id="KW-1133">Transmembrane helix</keyword>
<gene>
    <name evidence="11" type="ORF">CPHO_10265</name>
</gene>
<sequence>MTATLSAILLPLLFSAITGTTSAPAQEPVTPCAQPVDAAAPVATRAQEKYRSHLHSLATGAGIKVAVIDTGVSPHPQLPNLEAGPDFVAPDNPDSLFDCDFHGTVVAGVIASTTTGIAPGATIVSIRQSSAHYRSSRADLTAPDDSAHNGHQGPNNNGQQDPNNSGETTGAGTLASLASAIEAAVDANAQVINISVVSCVDPQTAQRIDTTVLDDALSRAEHSGAVVVASGGNSSNSCHPGDVVYPLHVPTVVSVAAVSSSHDIAPYSLAGAVSAPGLIPLNPAPGGGWASGSWNNNTANPIAGTSFAAPAISATAALLMQRHPGTTPEQIRGMLTAAAHPGTGYVDPLEALAQYPAPDTAAPAPARLVNINRPEAADHSANDRLYLLLGIFAAAATVTGLAAGLRQSVRRNT</sequence>
<keyword evidence="9" id="KW-0732">Signal</keyword>
<dbReference type="PROSITE" id="PS00137">
    <property type="entry name" value="SUBTILASE_HIS"/>
    <property type="match status" value="1"/>
</dbReference>
<protein>
    <recommendedName>
        <fullName evidence="10">Peptidase S8/S53 domain-containing protein</fullName>
    </recommendedName>
</protein>
<keyword evidence="4 5" id="KW-0720">Serine protease</keyword>
<evidence type="ECO:0000256" key="3">
    <source>
        <dbReference type="ARBA" id="ARBA00022801"/>
    </source>
</evidence>
<dbReference type="GO" id="GO:0006508">
    <property type="term" value="P:proteolysis"/>
    <property type="evidence" value="ECO:0007669"/>
    <property type="project" value="UniProtKB-KW"/>
</dbReference>
<evidence type="ECO:0000256" key="2">
    <source>
        <dbReference type="ARBA" id="ARBA00022670"/>
    </source>
</evidence>